<keyword evidence="4" id="KW-1185">Reference proteome</keyword>
<dbReference type="EMBL" id="AMQN01016667">
    <property type="status" value="NOT_ANNOTATED_CDS"/>
    <property type="molecule type" value="Genomic_DNA"/>
</dbReference>
<sequence>MAIMQGIWLCVFAAVYGVCCQDYRSDIFSIMRGKYYHTNHSLSLKNVESELQCAYLCESQKCCLSALIRQEDDGYLCRTLDTFIFRSDLVDDAMGSYIYKTDPEGCCLNGNTKAVNMKRFKQNSSYKYQELVCVE</sequence>
<organism evidence="2">
    <name type="scientific">Capitella teleta</name>
    <name type="common">Polychaete worm</name>
    <dbReference type="NCBI Taxonomy" id="283909"/>
    <lineage>
        <taxon>Eukaryota</taxon>
        <taxon>Metazoa</taxon>
        <taxon>Spiralia</taxon>
        <taxon>Lophotrochozoa</taxon>
        <taxon>Annelida</taxon>
        <taxon>Polychaeta</taxon>
        <taxon>Sedentaria</taxon>
        <taxon>Scolecida</taxon>
        <taxon>Capitellidae</taxon>
        <taxon>Capitella</taxon>
    </lineage>
</organism>
<feature type="signal peptide" evidence="1">
    <location>
        <begin position="1"/>
        <end position="20"/>
    </location>
</feature>
<evidence type="ECO:0000313" key="3">
    <source>
        <dbReference type="EnsemblMetazoa" id="CapteP212239"/>
    </source>
</evidence>
<reference evidence="2 4" key="2">
    <citation type="journal article" date="2013" name="Nature">
        <title>Insights into bilaterian evolution from three spiralian genomes.</title>
        <authorList>
            <person name="Simakov O."/>
            <person name="Marletaz F."/>
            <person name="Cho S.J."/>
            <person name="Edsinger-Gonzales E."/>
            <person name="Havlak P."/>
            <person name="Hellsten U."/>
            <person name="Kuo D.H."/>
            <person name="Larsson T."/>
            <person name="Lv J."/>
            <person name="Arendt D."/>
            <person name="Savage R."/>
            <person name="Osoegawa K."/>
            <person name="de Jong P."/>
            <person name="Grimwood J."/>
            <person name="Chapman J.A."/>
            <person name="Shapiro H."/>
            <person name="Aerts A."/>
            <person name="Otillar R.P."/>
            <person name="Terry A.Y."/>
            <person name="Boore J.L."/>
            <person name="Grigoriev I.V."/>
            <person name="Lindberg D.R."/>
            <person name="Seaver E.C."/>
            <person name="Weisblat D.A."/>
            <person name="Putnam N.H."/>
            <person name="Rokhsar D.S."/>
        </authorList>
    </citation>
    <scope>NUCLEOTIDE SEQUENCE</scope>
    <source>
        <strain evidence="2 4">I ESC-2004</strain>
    </source>
</reference>
<evidence type="ECO:0000313" key="4">
    <source>
        <dbReference type="Proteomes" id="UP000014760"/>
    </source>
</evidence>
<evidence type="ECO:0000256" key="1">
    <source>
        <dbReference type="SAM" id="SignalP"/>
    </source>
</evidence>
<evidence type="ECO:0008006" key="5">
    <source>
        <dbReference type="Google" id="ProtNLM"/>
    </source>
</evidence>
<dbReference type="EMBL" id="KB292291">
    <property type="protein sequence ID" value="ELU17854.1"/>
    <property type="molecule type" value="Genomic_DNA"/>
</dbReference>
<reference evidence="4" key="1">
    <citation type="submission" date="2012-12" db="EMBL/GenBank/DDBJ databases">
        <authorList>
            <person name="Hellsten U."/>
            <person name="Grimwood J."/>
            <person name="Chapman J.A."/>
            <person name="Shapiro H."/>
            <person name="Aerts A."/>
            <person name="Otillar R.P."/>
            <person name="Terry A.Y."/>
            <person name="Boore J.L."/>
            <person name="Simakov O."/>
            <person name="Marletaz F."/>
            <person name="Cho S.-J."/>
            <person name="Edsinger-Gonzales E."/>
            <person name="Havlak P."/>
            <person name="Kuo D.-H."/>
            <person name="Larsson T."/>
            <person name="Lv J."/>
            <person name="Arendt D."/>
            <person name="Savage R."/>
            <person name="Osoegawa K."/>
            <person name="de Jong P."/>
            <person name="Lindberg D.R."/>
            <person name="Seaver E.C."/>
            <person name="Weisblat D.A."/>
            <person name="Putnam N.H."/>
            <person name="Grigoriev I.V."/>
            <person name="Rokhsar D.S."/>
        </authorList>
    </citation>
    <scope>NUCLEOTIDE SEQUENCE</scope>
    <source>
        <strain evidence="4">I ESC-2004</strain>
    </source>
</reference>
<evidence type="ECO:0000313" key="2">
    <source>
        <dbReference type="EMBL" id="ELU17854.1"/>
    </source>
</evidence>
<gene>
    <name evidence="2" type="ORF">CAPTEDRAFT_212239</name>
</gene>
<proteinExistence type="predicted"/>
<accession>R7VGW9</accession>
<reference evidence="3" key="3">
    <citation type="submission" date="2015-06" db="UniProtKB">
        <authorList>
            <consortium name="EnsemblMetazoa"/>
        </authorList>
    </citation>
    <scope>IDENTIFICATION</scope>
</reference>
<protein>
    <recommendedName>
        <fullName evidence="5">Apple domain-containing protein</fullName>
    </recommendedName>
</protein>
<feature type="chain" id="PRO_5008789080" description="Apple domain-containing protein" evidence="1">
    <location>
        <begin position="21"/>
        <end position="135"/>
    </location>
</feature>
<dbReference type="AlphaFoldDB" id="R7VGW9"/>
<dbReference type="HOGENOM" id="CLU_1887680_0_0_1"/>
<keyword evidence="1" id="KW-0732">Signal</keyword>
<dbReference type="EnsemblMetazoa" id="CapteT212239">
    <property type="protein sequence ID" value="CapteP212239"/>
    <property type="gene ID" value="CapteG212239"/>
</dbReference>
<dbReference type="Proteomes" id="UP000014760">
    <property type="component" value="Unassembled WGS sequence"/>
</dbReference>
<name>R7VGW9_CAPTE</name>